<feature type="compositionally biased region" description="Basic and acidic residues" evidence="1">
    <location>
        <begin position="91"/>
        <end position="107"/>
    </location>
</feature>
<feature type="region of interest" description="Disordered" evidence="1">
    <location>
        <begin position="83"/>
        <end position="111"/>
    </location>
</feature>
<sequence length="233" mass="27065">MATRNKTRPSCARVKVEVDLLRDFPKRIKIGMRRFNGEVMEKWVKIKYDYVPKYCKTCMIQGHDEQQCYGWVERSFENKVSTPGIQSSYINKDKGSNMHTPEKRTRSMETSSKVGVIFRSVEHDGTQAMGDTSQRHRTTVVESKENERLLVVNVDELPFKEAPNLIDESEEEIIHRMDREEEDALEYNIQQISKAEDLSPRHTNSLKAKRGRPTIPLQVKTRSSKERSSNSDQ</sequence>
<organism evidence="2 3">
    <name type="scientific">Solanum commersonii</name>
    <name type="common">Commerson's wild potato</name>
    <name type="synonym">Commerson's nightshade</name>
    <dbReference type="NCBI Taxonomy" id="4109"/>
    <lineage>
        <taxon>Eukaryota</taxon>
        <taxon>Viridiplantae</taxon>
        <taxon>Streptophyta</taxon>
        <taxon>Embryophyta</taxon>
        <taxon>Tracheophyta</taxon>
        <taxon>Spermatophyta</taxon>
        <taxon>Magnoliopsida</taxon>
        <taxon>eudicotyledons</taxon>
        <taxon>Gunneridae</taxon>
        <taxon>Pentapetalae</taxon>
        <taxon>asterids</taxon>
        <taxon>lamiids</taxon>
        <taxon>Solanales</taxon>
        <taxon>Solanaceae</taxon>
        <taxon>Solanoideae</taxon>
        <taxon>Solaneae</taxon>
        <taxon>Solanum</taxon>
    </lineage>
</organism>
<dbReference type="OrthoDB" id="1302764at2759"/>
<proteinExistence type="predicted"/>
<gene>
    <name evidence="2" type="ORF">H5410_047528</name>
</gene>
<evidence type="ECO:0008006" key="4">
    <source>
        <dbReference type="Google" id="ProtNLM"/>
    </source>
</evidence>
<keyword evidence="3" id="KW-1185">Reference proteome</keyword>
<dbReference type="PANTHER" id="PTHR31286:SF179">
    <property type="entry name" value="RNASE H TYPE-1 DOMAIN-CONTAINING PROTEIN"/>
    <property type="match status" value="1"/>
</dbReference>
<dbReference type="EMBL" id="JACXVP010000009">
    <property type="protein sequence ID" value="KAG5587094.1"/>
    <property type="molecule type" value="Genomic_DNA"/>
</dbReference>
<dbReference type="InterPro" id="IPR040256">
    <property type="entry name" value="At4g02000-like"/>
</dbReference>
<reference evidence="2 3" key="1">
    <citation type="submission" date="2020-09" db="EMBL/GenBank/DDBJ databases">
        <title>De no assembly of potato wild relative species, Solanum commersonii.</title>
        <authorList>
            <person name="Cho K."/>
        </authorList>
    </citation>
    <scope>NUCLEOTIDE SEQUENCE [LARGE SCALE GENOMIC DNA]</scope>
    <source>
        <strain evidence="2">LZ3.2</strain>
        <tissue evidence="2">Leaf</tissue>
    </source>
</reference>
<dbReference type="Proteomes" id="UP000824120">
    <property type="component" value="Chromosome 9"/>
</dbReference>
<comment type="caution">
    <text evidence="2">The sequence shown here is derived from an EMBL/GenBank/DDBJ whole genome shotgun (WGS) entry which is preliminary data.</text>
</comment>
<protein>
    <recommendedName>
        <fullName evidence="4">Zinc knuckle CX2CX4HX4C domain-containing protein</fullName>
    </recommendedName>
</protein>
<dbReference type="AlphaFoldDB" id="A0A9J5XIX9"/>
<evidence type="ECO:0000313" key="2">
    <source>
        <dbReference type="EMBL" id="KAG5587094.1"/>
    </source>
</evidence>
<accession>A0A9J5XIX9</accession>
<evidence type="ECO:0000256" key="1">
    <source>
        <dbReference type="SAM" id="MobiDB-lite"/>
    </source>
</evidence>
<feature type="region of interest" description="Disordered" evidence="1">
    <location>
        <begin position="192"/>
        <end position="233"/>
    </location>
</feature>
<dbReference type="PANTHER" id="PTHR31286">
    <property type="entry name" value="GLYCINE-RICH CELL WALL STRUCTURAL PROTEIN 1.8-LIKE"/>
    <property type="match status" value="1"/>
</dbReference>
<name>A0A9J5XIX9_SOLCO</name>
<feature type="compositionally biased region" description="Basic and acidic residues" evidence="1">
    <location>
        <begin position="223"/>
        <end position="233"/>
    </location>
</feature>
<evidence type="ECO:0000313" key="3">
    <source>
        <dbReference type="Proteomes" id="UP000824120"/>
    </source>
</evidence>